<dbReference type="InterPro" id="IPR009057">
    <property type="entry name" value="Homeodomain-like_sf"/>
</dbReference>
<dbReference type="SMART" id="SM00448">
    <property type="entry name" value="REC"/>
    <property type="match status" value="1"/>
</dbReference>
<gene>
    <name evidence="8" type="ORF">GNP95_05320</name>
    <name evidence="7" type="ORF">J15TS10_36500</name>
</gene>
<protein>
    <submittedName>
        <fullName evidence="8">Response regulator</fullName>
    </submittedName>
</protein>
<dbReference type="GO" id="GO:0003700">
    <property type="term" value="F:DNA-binding transcription factor activity"/>
    <property type="evidence" value="ECO:0007669"/>
    <property type="project" value="InterPro"/>
</dbReference>
<feature type="domain" description="HTH araC/xylS-type" evidence="5">
    <location>
        <begin position="369"/>
        <end position="467"/>
    </location>
</feature>
<dbReference type="PRINTS" id="PR00032">
    <property type="entry name" value="HTHARAC"/>
</dbReference>
<dbReference type="PROSITE" id="PS01124">
    <property type="entry name" value="HTH_ARAC_FAMILY_2"/>
    <property type="match status" value="1"/>
</dbReference>
<evidence type="ECO:0000256" key="3">
    <source>
        <dbReference type="ARBA" id="ARBA00023163"/>
    </source>
</evidence>
<accession>A0A7X2YYR6</accession>
<dbReference type="InterPro" id="IPR020449">
    <property type="entry name" value="Tscrpt_reg_AraC-type_HTH"/>
</dbReference>
<keyword evidence="1" id="KW-0805">Transcription regulation</keyword>
<evidence type="ECO:0000259" key="5">
    <source>
        <dbReference type="PROSITE" id="PS01124"/>
    </source>
</evidence>
<dbReference type="EMBL" id="BOSM01000006">
    <property type="protein sequence ID" value="GIP59836.1"/>
    <property type="molecule type" value="Genomic_DNA"/>
</dbReference>
<dbReference type="Gene3D" id="1.10.10.60">
    <property type="entry name" value="Homeodomain-like"/>
    <property type="match status" value="2"/>
</dbReference>
<dbReference type="SMART" id="SM00342">
    <property type="entry name" value="HTH_ARAC"/>
    <property type="match status" value="1"/>
</dbReference>
<dbReference type="PANTHER" id="PTHR43280">
    <property type="entry name" value="ARAC-FAMILY TRANSCRIPTIONAL REGULATOR"/>
    <property type="match status" value="1"/>
</dbReference>
<evidence type="ECO:0000259" key="6">
    <source>
        <dbReference type="PROSITE" id="PS50110"/>
    </source>
</evidence>
<comment type="caution">
    <text evidence="8">The sequence shown here is derived from an EMBL/GenBank/DDBJ whole genome shotgun (WGS) entry which is preliminary data.</text>
</comment>
<feature type="modified residue" description="4-aspartylphosphate" evidence="4">
    <location>
        <position position="53"/>
    </location>
</feature>
<reference evidence="8 9" key="1">
    <citation type="submission" date="2019-11" db="EMBL/GenBank/DDBJ databases">
        <title>Draft genome sequences of five Paenibacillus species of dairy origin.</title>
        <authorList>
            <person name="Olajide A.M."/>
            <person name="Chen S."/>
            <person name="Lapointe G."/>
        </authorList>
    </citation>
    <scope>NUCLEOTIDE SEQUENCE [LARGE SCALE GENOMIC DNA]</scope>
    <source>
        <strain evidence="8 9">12CR55</strain>
    </source>
</reference>
<keyword evidence="3" id="KW-0804">Transcription</keyword>
<dbReference type="Pfam" id="PF00072">
    <property type="entry name" value="Response_reg"/>
    <property type="match status" value="1"/>
</dbReference>
<name>A0A7X2YYR6_9BACL</name>
<evidence type="ECO:0000313" key="7">
    <source>
        <dbReference type="EMBL" id="GIP59836.1"/>
    </source>
</evidence>
<evidence type="ECO:0000256" key="1">
    <source>
        <dbReference type="ARBA" id="ARBA00023015"/>
    </source>
</evidence>
<dbReference type="Pfam" id="PF12833">
    <property type="entry name" value="HTH_18"/>
    <property type="match status" value="1"/>
</dbReference>
<proteinExistence type="predicted"/>
<dbReference type="Proteomes" id="UP000447876">
    <property type="component" value="Unassembled WGS sequence"/>
</dbReference>
<dbReference type="PROSITE" id="PS50110">
    <property type="entry name" value="RESPONSE_REGULATORY"/>
    <property type="match status" value="1"/>
</dbReference>
<evidence type="ECO:0000256" key="4">
    <source>
        <dbReference type="PROSITE-ProRule" id="PRU00169"/>
    </source>
</evidence>
<dbReference type="GO" id="GO:0043565">
    <property type="term" value="F:sequence-specific DNA binding"/>
    <property type="evidence" value="ECO:0007669"/>
    <property type="project" value="InterPro"/>
</dbReference>
<dbReference type="InterPro" id="IPR011006">
    <property type="entry name" value="CheY-like_superfamily"/>
</dbReference>
<keyword evidence="2" id="KW-0238">DNA-binding</keyword>
<feature type="domain" description="Response regulatory" evidence="6">
    <location>
        <begin position="2"/>
        <end position="118"/>
    </location>
</feature>
<dbReference type="AlphaFoldDB" id="A0A7X2YYR6"/>
<dbReference type="SUPFAM" id="SSF52172">
    <property type="entry name" value="CheY-like"/>
    <property type="match status" value="1"/>
</dbReference>
<evidence type="ECO:0000313" key="9">
    <source>
        <dbReference type="Proteomes" id="UP000447876"/>
    </source>
</evidence>
<evidence type="ECO:0000313" key="10">
    <source>
        <dbReference type="Proteomes" id="UP000681290"/>
    </source>
</evidence>
<dbReference type="PANTHER" id="PTHR43280:SF2">
    <property type="entry name" value="HTH-TYPE TRANSCRIPTIONAL REGULATOR EXSA"/>
    <property type="match status" value="1"/>
</dbReference>
<dbReference type="GO" id="GO:0000160">
    <property type="term" value="P:phosphorelay signal transduction system"/>
    <property type="evidence" value="ECO:0007669"/>
    <property type="project" value="InterPro"/>
</dbReference>
<dbReference type="RefSeq" id="WP_155609805.1">
    <property type="nucleotide sequence ID" value="NZ_BOSM01000006.1"/>
</dbReference>
<dbReference type="InterPro" id="IPR018060">
    <property type="entry name" value="HTH_AraC"/>
</dbReference>
<dbReference type="Proteomes" id="UP000681290">
    <property type="component" value="Unassembled WGS sequence"/>
</dbReference>
<dbReference type="EMBL" id="WNZW01000001">
    <property type="protein sequence ID" value="MUG44417.1"/>
    <property type="molecule type" value="Genomic_DNA"/>
</dbReference>
<reference evidence="7 10" key="2">
    <citation type="submission" date="2021-03" db="EMBL/GenBank/DDBJ databases">
        <title>Antimicrobial resistance genes in bacteria isolated from Japanese honey, and their potential for conferring macrolide and lincosamide resistance in the American foulbrood pathogen Paenibacillus larvae.</title>
        <authorList>
            <person name="Okamoto M."/>
            <person name="Kumagai M."/>
            <person name="Kanamori H."/>
            <person name="Takamatsu D."/>
        </authorList>
    </citation>
    <scope>NUCLEOTIDE SEQUENCE [LARGE SCALE GENOMIC DNA]</scope>
    <source>
        <strain evidence="7 10">J15TS10</strain>
    </source>
</reference>
<dbReference type="OrthoDB" id="2660749at2"/>
<evidence type="ECO:0000313" key="8">
    <source>
        <dbReference type="EMBL" id="MUG44417.1"/>
    </source>
</evidence>
<keyword evidence="10" id="KW-1185">Reference proteome</keyword>
<dbReference type="SUPFAM" id="SSF46689">
    <property type="entry name" value="Homeodomain-like"/>
    <property type="match status" value="2"/>
</dbReference>
<evidence type="ECO:0000256" key="2">
    <source>
        <dbReference type="ARBA" id="ARBA00023125"/>
    </source>
</evidence>
<sequence>MRICVVDDEKEVRTSIIQKLYALFPDIEVFDVGFGQQAVQEIQFIRPDVVLLDIRMPIINGLDMLQWIKENFSQIYVIIISGYDDFEYAKKALHFGALDYMLKPVNRKELKETIHKIEHHQVERFLQEIQVCFMKSMVSAFSFQDVQIIPKQVSFWFDERIPKKLQLKMDSLSLNNESGKVSSAPIIFSYSINDIIKGDCIISDELDGTPIFREKEDFFEQLQMQYEKSIQLRFFEVSALDQLSLHDDRDKMHQLASLRNRMLDEARNNNMEQVQCYLNEWFSVIEKIPYRMLIKESAYLLAILDEGFTKPKLIVVDDDLLHYWMSWVAKHVTFTHLRHHMKSLVIRSLQEWIRIEVEQDMGEQTQWFDKAFYIIESSKDLNINLEAVAEMVGVHPVTLSRMFKQKVGINFIQYLTNRRLETAKELIVATDKKIMDIALEIGYSDYPYFRNLFKKRYHDSPSDYRKKHAKSIEV</sequence>
<dbReference type="CDD" id="cd17536">
    <property type="entry name" value="REC_YesN-like"/>
    <property type="match status" value="1"/>
</dbReference>
<organism evidence="8 9">
    <name type="scientific">Paenibacillus woosongensis</name>
    <dbReference type="NCBI Taxonomy" id="307580"/>
    <lineage>
        <taxon>Bacteria</taxon>
        <taxon>Bacillati</taxon>
        <taxon>Bacillota</taxon>
        <taxon>Bacilli</taxon>
        <taxon>Bacillales</taxon>
        <taxon>Paenibacillaceae</taxon>
        <taxon>Paenibacillus</taxon>
    </lineage>
</organism>
<dbReference type="Gene3D" id="3.40.50.2300">
    <property type="match status" value="1"/>
</dbReference>
<keyword evidence="4" id="KW-0597">Phosphoprotein</keyword>
<dbReference type="InterPro" id="IPR001789">
    <property type="entry name" value="Sig_transdc_resp-reg_receiver"/>
</dbReference>